<evidence type="ECO:0000313" key="8">
    <source>
        <dbReference type="Proteomes" id="UP001642482"/>
    </source>
</evidence>
<feature type="transmembrane region" description="Helical" evidence="6">
    <location>
        <begin position="262"/>
        <end position="281"/>
    </location>
</feature>
<feature type="transmembrane region" description="Helical" evidence="6">
    <location>
        <begin position="230"/>
        <end position="250"/>
    </location>
</feature>
<keyword evidence="4 6" id="KW-1133">Transmembrane helix</keyword>
<evidence type="ECO:0000313" key="7">
    <source>
        <dbReference type="EMBL" id="CAK7235797.1"/>
    </source>
</evidence>
<dbReference type="EMBL" id="CAWUHD010000153">
    <property type="protein sequence ID" value="CAK7235797.1"/>
    <property type="molecule type" value="Genomic_DNA"/>
</dbReference>
<feature type="transmembrane region" description="Helical" evidence="6">
    <location>
        <begin position="59"/>
        <end position="81"/>
    </location>
</feature>
<dbReference type="PANTHER" id="PTHR45649:SF14">
    <property type="entry name" value="GABA PERMEASE"/>
    <property type="match status" value="1"/>
</dbReference>
<keyword evidence="8" id="KW-1185">Reference proteome</keyword>
<dbReference type="Gene3D" id="1.20.1740.10">
    <property type="entry name" value="Amino acid/polyamine transporter I"/>
    <property type="match status" value="1"/>
</dbReference>
<evidence type="ECO:0000256" key="6">
    <source>
        <dbReference type="SAM" id="Phobius"/>
    </source>
</evidence>
<reference evidence="7 8" key="1">
    <citation type="submission" date="2024-01" db="EMBL/GenBank/DDBJ databases">
        <authorList>
            <person name="Allen C."/>
            <person name="Tagirdzhanova G."/>
        </authorList>
    </citation>
    <scope>NUCLEOTIDE SEQUENCE [LARGE SCALE GENOMIC DNA]</scope>
</reference>
<keyword evidence="3 6" id="KW-0812">Transmembrane</keyword>
<dbReference type="Pfam" id="PF13520">
    <property type="entry name" value="AA_permease_2"/>
    <property type="match status" value="1"/>
</dbReference>
<keyword evidence="2" id="KW-0813">Transport</keyword>
<organism evidence="7 8">
    <name type="scientific">Sporothrix eucalyptigena</name>
    <dbReference type="NCBI Taxonomy" id="1812306"/>
    <lineage>
        <taxon>Eukaryota</taxon>
        <taxon>Fungi</taxon>
        <taxon>Dikarya</taxon>
        <taxon>Ascomycota</taxon>
        <taxon>Pezizomycotina</taxon>
        <taxon>Sordariomycetes</taxon>
        <taxon>Sordariomycetidae</taxon>
        <taxon>Ophiostomatales</taxon>
        <taxon>Ophiostomataceae</taxon>
        <taxon>Sporothrix</taxon>
    </lineage>
</organism>
<dbReference type="InterPro" id="IPR002293">
    <property type="entry name" value="AA/rel_permease1"/>
</dbReference>
<evidence type="ECO:0000256" key="4">
    <source>
        <dbReference type="ARBA" id="ARBA00022989"/>
    </source>
</evidence>
<dbReference type="Proteomes" id="UP001642482">
    <property type="component" value="Unassembled WGS sequence"/>
</dbReference>
<evidence type="ECO:0000256" key="2">
    <source>
        <dbReference type="ARBA" id="ARBA00022448"/>
    </source>
</evidence>
<feature type="transmembrane region" description="Helical" evidence="6">
    <location>
        <begin position="21"/>
        <end position="38"/>
    </location>
</feature>
<protein>
    <recommendedName>
        <fullName evidence="9">Amino acid permease</fullName>
    </recommendedName>
</protein>
<gene>
    <name evidence="7" type="ORF">SEUCBS140593_009402</name>
</gene>
<evidence type="ECO:0008006" key="9">
    <source>
        <dbReference type="Google" id="ProtNLM"/>
    </source>
</evidence>
<evidence type="ECO:0000256" key="1">
    <source>
        <dbReference type="ARBA" id="ARBA00004141"/>
    </source>
</evidence>
<evidence type="ECO:0000256" key="5">
    <source>
        <dbReference type="ARBA" id="ARBA00023136"/>
    </source>
</evidence>
<sequence>MHDAKYVFTDFQNETGWKSDFVSWSISLLPALYAFFSLDTASHYSEEITGANVFVPRAMMLQAVANAVTTIPLIITVIFAIGDASAVLASPIGQMSPFTQVLINSTGNVGAGIFLNVPSTILAMTAGFDLWGGAARAIWSMARDNALPPMFARLHPRWEVPIWGNLILVPPSLIVCMIYIWNTTAFYGIMAGVLVAFQLSYVIPIGVNLFYTRWKKNLIKGPFDLGRFGVVLNIIAFIFGCFVTFFMAFPVYNPVSPANMNYGSAIVGAVVILSMFVWFFYGSKHYVGPVTFVAAERCNEDMATLEPETGLKCSGSE</sequence>
<comment type="caution">
    <text evidence="7">The sequence shown here is derived from an EMBL/GenBank/DDBJ whole genome shotgun (WGS) entry which is preliminary data.</text>
</comment>
<name>A0ABP0CUI8_9PEZI</name>
<proteinExistence type="predicted"/>
<keyword evidence="5 6" id="KW-0472">Membrane</keyword>
<accession>A0ABP0CUI8</accession>
<feature type="transmembrane region" description="Helical" evidence="6">
    <location>
        <begin position="160"/>
        <end position="181"/>
    </location>
</feature>
<dbReference type="PANTHER" id="PTHR45649">
    <property type="entry name" value="AMINO-ACID PERMEASE BAT1"/>
    <property type="match status" value="1"/>
</dbReference>
<comment type="subcellular location">
    <subcellularLocation>
        <location evidence="1">Membrane</location>
        <topology evidence="1">Multi-pass membrane protein</topology>
    </subcellularLocation>
</comment>
<feature type="transmembrane region" description="Helical" evidence="6">
    <location>
        <begin position="187"/>
        <end position="210"/>
    </location>
</feature>
<evidence type="ECO:0000256" key="3">
    <source>
        <dbReference type="ARBA" id="ARBA00022692"/>
    </source>
</evidence>